<accession>E1YA17</accession>
<evidence type="ECO:0008006" key="2">
    <source>
        <dbReference type="Google" id="ProtNLM"/>
    </source>
</evidence>
<dbReference type="InterPro" id="IPR036390">
    <property type="entry name" value="WH_DNA-bd_sf"/>
</dbReference>
<dbReference type="EMBL" id="FR695866">
    <property type="protein sequence ID" value="CBX27411.1"/>
    <property type="molecule type" value="Genomic_DNA"/>
</dbReference>
<dbReference type="AlphaFoldDB" id="E1YA17"/>
<name>E1YA17_9BACT</name>
<organism evidence="1">
    <name type="scientific">uncultured Desulfobacterium sp</name>
    <dbReference type="NCBI Taxonomy" id="201089"/>
    <lineage>
        <taxon>Bacteria</taxon>
        <taxon>Pseudomonadati</taxon>
        <taxon>Thermodesulfobacteriota</taxon>
        <taxon>Desulfobacteria</taxon>
        <taxon>Desulfobacterales</taxon>
        <taxon>Desulfobacteriaceae</taxon>
        <taxon>Desulfobacterium</taxon>
        <taxon>environmental samples</taxon>
    </lineage>
</organism>
<gene>
    <name evidence="1" type="ORF">N47_H22330</name>
</gene>
<evidence type="ECO:0000313" key="1">
    <source>
        <dbReference type="EMBL" id="CBX27411.1"/>
    </source>
</evidence>
<dbReference type="SUPFAM" id="SSF46785">
    <property type="entry name" value="Winged helix' DNA-binding domain"/>
    <property type="match status" value="1"/>
</dbReference>
<protein>
    <recommendedName>
        <fullName evidence="2">Replication protein A C-terminal domain-containing protein</fullName>
    </recommendedName>
</protein>
<reference evidence="1" key="1">
    <citation type="journal article" date="2011" name="Environ. Microbiol.">
        <title>Genomic insights into the metabolic potential of the polycyclic aromatic hydrocarbon degrading sulfate-reducing Deltaproteobacterium N47.</title>
        <authorList>
            <person name="Bergmann F."/>
            <person name="Selesi D."/>
            <person name="Weinmaier T."/>
            <person name="Tischler P."/>
            <person name="Rattei T."/>
            <person name="Meckenstock R.U."/>
        </authorList>
    </citation>
    <scope>NUCLEOTIDE SEQUENCE</scope>
</reference>
<sequence>MKNAKKVKPVKKTVAPKAKKAVAPKKKVAVASKAVKKTAVKNPAVKKAAVKPVKAAAKVAVAKKQPAAPVTILGSVLTTIKRSKNGISIAKIKEKTGLEQRQLSNALYKLLKNGKVALKERGVYIGGITG</sequence>
<proteinExistence type="predicted"/>